<reference evidence="5 6" key="1">
    <citation type="submission" date="2018-03" db="EMBL/GenBank/DDBJ databases">
        <title>Genomic Encyclopedia of Archaeal and Bacterial Type Strains, Phase II (KMG-II): from individual species to whole genera.</title>
        <authorList>
            <person name="Goeker M."/>
        </authorList>
    </citation>
    <scope>NUCLEOTIDE SEQUENCE [LARGE SCALE GENOMIC DNA]</scope>
    <source>
        <strain evidence="5 6">DSM 100673</strain>
    </source>
</reference>
<dbReference type="PANTHER" id="PTHR21340:SF0">
    <property type="entry name" value="BIS(5'-NUCLEOSYL)-TETRAPHOSPHATASE [ASYMMETRICAL]"/>
    <property type="match status" value="1"/>
</dbReference>
<proteinExistence type="inferred from homology"/>
<dbReference type="InterPro" id="IPR051325">
    <property type="entry name" value="Nudix_hydrolase_domain"/>
</dbReference>
<dbReference type="SUPFAM" id="SSF55811">
    <property type="entry name" value="Nudix"/>
    <property type="match status" value="1"/>
</dbReference>
<dbReference type="GO" id="GO:0006167">
    <property type="term" value="P:AMP biosynthetic process"/>
    <property type="evidence" value="ECO:0007669"/>
    <property type="project" value="TreeGrafter"/>
</dbReference>
<evidence type="ECO:0000313" key="6">
    <source>
        <dbReference type="Proteomes" id="UP000240418"/>
    </source>
</evidence>
<keyword evidence="2 3" id="KW-0378">Hydrolase</keyword>
<comment type="cofactor">
    <cofactor evidence="1">
        <name>Mg(2+)</name>
        <dbReference type="ChEBI" id="CHEBI:18420"/>
    </cofactor>
</comment>
<evidence type="ECO:0000256" key="2">
    <source>
        <dbReference type="ARBA" id="ARBA00022801"/>
    </source>
</evidence>
<dbReference type="GO" id="GO:0006754">
    <property type="term" value="P:ATP biosynthetic process"/>
    <property type="evidence" value="ECO:0007669"/>
    <property type="project" value="TreeGrafter"/>
</dbReference>
<dbReference type="Gene3D" id="3.90.79.10">
    <property type="entry name" value="Nucleoside Triphosphate Pyrophosphohydrolase"/>
    <property type="match status" value="1"/>
</dbReference>
<dbReference type="InterPro" id="IPR020476">
    <property type="entry name" value="Nudix_hydrolase"/>
</dbReference>
<dbReference type="InterPro" id="IPR015797">
    <property type="entry name" value="NUDIX_hydrolase-like_dom_sf"/>
</dbReference>
<dbReference type="AlphaFoldDB" id="A0A2P8F8D5"/>
<dbReference type="InterPro" id="IPR000086">
    <property type="entry name" value="NUDIX_hydrolase_dom"/>
</dbReference>
<sequence length="149" mass="16724">MIARFGEPPRQDQTYKLRPGAYAVLLQTGLRGDRMLITYQAAPDDEFQLPGGGIDPGESPVSALHREVLEETGWTMGRARRVGAYRRFTFMPEYDMWAEKLCSIYVARPAHRVGPPTENGHTAHWVSVDAALGLLANSGDRFFAEQFLR</sequence>
<evidence type="ECO:0000259" key="4">
    <source>
        <dbReference type="PROSITE" id="PS51462"/>
    </source>
</evidence>
<dbReference type="InterPro" id="IPR020084">
    <property type="entry name" value="NUDIX_hydrolase_CS"/>
</dbReference>
<feature type="domain" description="Nudix hydrolase" evidence="4">
    <location>
        <begin position="16"/>
        <end position="149"/>
    </location>
</feature>
<dbReference type="Pfam" id="PF00293">
    <property type="entry name" value="NUDIX"/>
    <property type="match status" value="1"/>
</dbReference>
<organism evidence="5 6">
    <name type="scientific">Shimia abyssi</name>
    <dbReference type="NCBI Taxonomy" id="1662395"/>
    <lineage>
        <taxon>Bacteria</taxon>
        <taxon>Pseudomonadati</taxon>
        <taxon>Pseudomonadota</taxon>
        <taxon>Alphaproteobacteria</taxon>
        <taxon>Rhodobacterales</taxon>
        <taxon>Roseobacteraceae</taxon>
    </lineage>
</organism>
<protein>
    <submittedName>
        <fullName evidence="5">8-oxo-dGTP diphosphatase</fullName>
    </submittedName>
</protein>
<dbReference type="PRINTS" id="PR00502">
    <property type="entry name" value="NUDIXFAMILY"/>
</dbReference>
<evidence type="ECO:0000313" key="5">
    <source>
        <dbReference type="EMBL" id="PSL17981.1"/>
    </source>
</evidence>
<name>A0A2P8F8D5_9RHOB</name>
<comment type="caution">
    <text evidence="5">The sequence shown here is derived from an EMBL/GenBank/DDBJ whole genome shotgun (WGS) entry which is preliminary data.</text>
</comment>
<gene>
    <name evidence="5" type="ORF">CLV88_11352</name>
</gene>
<dbReference type="PROSITE" id="PS51462">
    <property type="entry name" value="NUDIX"/>
    <property type="match status" value="1"/>
</dbReference>
<dbReference type="PROSITE" id="PS00893">
    <property type="entry name" value="NUDIX_BOX"/>
    <property type="match status" value="1"/>
</dbReference>
<comment type="similarity">
    <text evidence="3">Belongs to the Nudix hydrolase family.</text>
</comment>
<dbReference type="Proteomes" id="UP000240418">
    <property type="component" value="Unassembled WGS sequence"/>
</dbReference>
<keyword evidence="6" id="KW-1185">Reference proteome</keyword>
<dbReference type="EMBL" id="PYGJ01000013">
    <property type="protein sequence ID" value="PSL17981.1"/>
    <property type="molecule type" value="Genomic_DNA"/>
</dbReference>
<evidence type="ECO:0000256" key="3">
    <source>
        <dbReference type="RuleBase" id="RU003476"/>
    </source>
</evidence>
<dbReference type="GO" id="GO:0004081">
    <property type="term" value="F:bis(5'-nucleosyl)-tetraphosphatase (asymmetrical) activity"/>
    <property type="evidence" value="ECO:0007669"/>
    <property type="project" value="TreeGrafter"/>
</dbReference>
<dbReference type="CDD" id="cd04684">
    <property type="entry name" value="NUDIX_Hydrolase"/>
    <property type="match status" value="1"/>
</dbReference>
<dbReference type="RefSeq" id="WP_106609592.1">
    <property type="nucleotide sequence ID" value="NZ_PYGJ01000013.1"/>
</dbReference>
<evidence type="ECO:0000256" key="1">
    <source>
        <dbReference type="ARBA" id="ARBA00001946"/>
    </source>
</evidence>
<dbReference type="OrthoDB" id="9816040at2"/>
<accession>A0A2P8F8D5</accession>
<dbReference type="PANTHER" id="PTHR21340">
    <property type="entry name" value="DIADENOSINE 5,5-P1,P4-TETRAPHOSPHATE PYROPHOSPHOHYDROLASE MUTT"/>
    <property type="match status" value="1"/>
</dbReference>